<organism evidence="1">
    <name type="scientific">Arundo donax</name>
    <name type="common">Giant reed</name>
    <name type="synonym">Donax arundinaceus</name>
    <dbReference type="NCBI Taxonomy" id="35708"/>
    <lineage>
        <taxon>Eukaryota</taxon>
        <taxon>Viridiplantae</taxon>
        <taxon>Streptophyta</taxon>
        <taxon>Embryophyta</taxon>
        <taxon>Tracheophyta</taxon>
        <taxon>Spermatophyta</taxon>
        <taxon>Magnoliopsida</taxon>
        <taxon>Liliopsida</taxon>
        <taxon>Poales</taxon>
        <taxon>Poaceae</taxon>
        <taxon>PACMAD clade</taxon>
        <taxon>Arundinoideae</taxon>
        <taxon>Arundineae</taxon>
        <taxon>Arundo</taxon>
    </lineage>
</organism>
<proteinExistence type="predicted"/>
<evidence type="ECO:0000313" key="1">
    <source>
        <dbReference type="EMBL" id="JAE02680.1"/>
    </source>
</evidence>
<accession>A0A0A9EPM9</accession>
<reference evidence="1" key="1">
    <citation type="submission" date="2014-09" db="EMBL/GenBank/DDBJ databases">
        <authorList>
            <person name="Magalhaes I.L.F."/>
            <person name="Oliveira U."/>
            <person name="Santos F.R."/>
            <person name="Vidigal T.H.D.A."/>
            <person name="Brescovit A.D."/>
            <person name="Santos A.J."/>
        </authorList>
    </citation>
    <scope>NUCLEOTIDE SEQUENCE</scope>
    <source>
        <tissue evidence="1">Shoot tissue taken approximately 20 cm above the soil surface</tissue>
    </source>
</reference>
<name>A0A0A9EPM9_ARUDO</name>
<sequence length="70" mass="7468">MHISTPWPESGFTIATVAVCKTEKTGSVNRKNHLKTAVATVPSFEKPLGLTNRAGPVLTVTAKIGRFFGV</sequence>
<dbReference type="EMBL" id="GBRH01195216">
    <property type="protein sequence ID" value="JAE02680.1"/>
    <property type="molecule type" value="Transcribed_RNA"/>
</dbReference>
<protein>
    <submittedName>
        <fullName evidence="1">Uncharacterized protein</fullName>
    </submittedName>
</protein>
<reference evidence="1" key="2">
    <citation type="journal article" date="2015" name="Data Brief">
        <title>Shoot transcriptome of the giant reed, Arundo donax.</title>
        <authorList>
            <person name="Barrero R.A."/>
            <person name="Guerrero F.D."/>
            <person name="Moolhuijzen P."/>
            <person name="Goolsby J.A."/>
            <person name="Tidwell J."/>
            <person name="Bellgard S.E."/>
            <person name="Bellgard M.I."/>
        </authorList>
    </citation>
    <scope>NUCLEOTIDE SEQUENCE</scope>
    <source>
        <tissue evidence="1">Shoot tissue taken approximately 20 cm above the soil surface</tissue>
    </source>
</reference>
<dbReference type="AlphaFoldDB" id="A0A0A9EPM9"/>